<dbReference type="InterPro" id="IPR029058">
    <property type="entry name" value="AB_hydrolase_fold"/>
</dbReference>
<dbReference type="Gene3D" id="3.40.50.1820">
    <property type="entry name" value="alpha/beta hydrolase"/>
    <property type="match status" value="1"/>
</dbReference>
<dbReference type="PRINTS" id="PR00111">
    <property type="entry name" value="ABHYDROLASE"/>
</dbReference>
<dbReference type="AlphaFoldDB" id="A0A6S6R7H4"/>
<dbReference type="KEGG" id="acel:acsn021_24800"/>
<gene>
    <name evidence="2" type="ORF">acsn021_24800</name>
</gene>
<evidence type="ECO:0000313" key="3">
    <source>
        <dbReference type="Proteomes" id="UP000515561"/>
    </source>
</evidence>
<dbReference type="RefSeq" id="WP_184088806.1">
    <property type="nucleotide sequence ID" value="NZ_AP023367.1"/>
</dbReference>
<accession>A0A6S6R7H4</accession>
<dbReference type="PANTHER" id="PTHR43798:SF31">
    <property type="entry name" value="AB HYDROLASE SUPERFAMILY PROTEIN YCLE"/>
    <property type="match status" value="1"/>
</dbReference>
<reference evidence="2 3" key="1">
    <citation type="journal article" date="2016" name="Int. J. Syst. Evol. Microbiol.">
        <title>Descriptions of Anaerotaenia torta gen. nov., sp. nov. and Anaerocolumna cellulosilytica gen. nov., sp. nov. isolated from a methanogenic reactor of cattle waste.</title>
        <authorList>
            <person name="Uek A."/>
            <person name="Ohtaki Y."/>
            <person name="Kaku N."/>
            <person name="Ueki K."/>
        </authorList>
    </citation>
    <scope>NUCLEOTIDE SEQUENCE [LARGE SCALE GENOMIC DNA]</scope>
    <source>
        <strain evidence="2 3">SN021</strain>
    </source>
</reference>
<dbReference type="GO" id="GO:0016020">
    <property type="term" value="C:membrane"/>
    <property type="evidence" value="ECO:0007669"/>
    <property type="project" value="TreeGrafter"/>
</dbReference>
<dbReference type="InterPro" id="IPR000073">
    <property type="entry name" value="AB_hydrolase_1"/>
</dbReference>
<name>A0A6S6R7H4_9FIRM</name>
<dbReference type="InterPro" id="IPR000639">
    <property type="entry name" value="Epox_hydrolase-like"/>
</dbReference>
<evidence type="ECO:0000313" key="2">
    <source>
        <dbReference type="EMBL" id="BCJ94911.1"/>
    </source>
</evidence>
<keyword evidence="1 2" id="KW-0378">Hydrolase</keyword>
<dbReference type="GO" id="GO:0016787">
    <property type="term" value="F:hydrolase activity"/>
    <property type="evidence" value="ECO:0007669"/>
    <property type="project" value="UniProtKB-KW"/>
</dbReference>
<sequence>MGFYINVGNDVNVFCEDLNPCADKTIIFLHGWPGSYELFEYQLNVLPKMGFRCICLDQRGFGKSDRPINGYDYDTLADDVHCVIKQMGIKNATLLGHSTGGSIAVRYMARHKAHGISKLVLCAAAAPSLIKRPYFPYGQTKEAILDIIENTYNDRPAMLRSFGEQFFYHKVGQPMQDWFFNIGLQAAGWATAEVAETWIKEVLFDDLKVIKTPTLILHGIHDDVCFFQLGEAQHSLLQNSWLIPFEDSGHALFYEEKDKFNMEVSQFADSHW</sequence>
<keyword evidence="3" id="KW-1185">Reference proteome</keyword>
<dbReference type="EMBL" id="AP023367">
    <property type="protein sequence ID" value="BCJ94911.1"/>
    <property type="molecule type" value="Genomic_DNA"/>
</dbReference>
<evidence type="ECO:0000256" key="1">
    <source>
        <dbReference type="ARBA" id="ARBA00022801"/>
    </source>
</evidence>
<organism evidence="2 3">
    <name type="scientific">Anaerocolumna cellulosilytica</name>
    <dbReference type="NCBI Taxonomy" id="433286"/>
    <lineage>
        <taxon>Bacteria</taxon>
        <taxon>Bacillati</taxon>
        <taxon>Bacillota</taxon>
        <taxon>Clostridia</taxon>
        <taxon>Lachnospirales</taxon>
        <taxon>Lachnospiraceae</taxon>
        <taxon>Anaerocolumna</taxon>
    </lineage>
</organism>
<dbReference type="Proteomes" id="UP000515561">
    <property type="component" value="Chromosome"/>
</dbReference>
<protein>
    <submittedName>
        <fullName evidence="2">Alpha/beta hydrolase</fullName>
    </submittedName>
</protein>
<dbReference type="Pfam" id="PF00561">
    <property type="entry name" value="Abhydrolase_1"/>
    <property type="match status" value="1"/>
</dbReference>
<dbReference type="InterPro" id="IPR050266">
    <property type="entry name" value="AB_hydrolase_sf"/>
</dbReference>
<dbReference type="PRINTS" id="PR00412">
    <property type="entry name" value="EPOXHYDRLASE"/>
</dbReference>
<dbReference type="PANTHER" id="PTHR43798">
    <property type="entry name" value="MONOACYLGLYCEROL LIPASE"/>
    <property type="match status" value="1"/>
</dbReference>
<dbReference type="SUPFAM" id="SSF53474">
    <property type="entry name" value="alpha/beta-Hydrolases"/>
    <property type="match status" value="1"/>
</dbReference>
<proteinExistence type="predicted"/>